<evidence type="ECO:0000256" key="5">
    <source>
        <dbReference type="ARBA" id="ARBA00067668"/>
    </source>
</evidence>
<name>A0A2T1HMN6_9HYPH</name>
<dbReference type="InterPro" id="IPR000873">
    <property type="entry name" value="AMP-dep_synth/lig_dom"/>
</dbReference>
<dbReference type="AlphaFoldDB" id="A0A2T1HMN6"/>
<dbReference type="InterPro" id="IPR042099">
    <property type="entry name" value="ANL_N_sf"/>
</dbReference>
<evidence type="ECO:0000256" key="3">
    <source>
        <dbReference type="ARBA" id="ARBA00051915"/>
    </source>
</evidence>
<dbReference type="Pfam" id="PF00501">
    <property type="entry name" value="AMP-binding"/>
    <property type="match status" value="1"/>
</dbReference>
<proteinExistence type="inferred from homology"/>
<evidence type="ECO:0000259" key="6">
    <source>
        <dbReference type="Pfam" id="PF00501"/>
    </source>
</evidence>
<feature type="domain" description="AMP-dependent synthetase/ligase" evidence="6">
    <location>
        <begin position="41"/>
        <end position="407"/>
    </location>
</feature>
<dbReference type="Proteomes" id="UP000239772">
    <property type="component" value="Unassembled WGS sequence"/>
</dbReference>
<accession>A0A2T1HMN6</accession>
<sequence length="556" mass="60596">MAAVNMRRDISGWSIRWDDDQAERLRGEGWWTGKTIADYARERVAATPDKVLVVERERAFTVGQLWDEANTLARALVARGLRPGDTITFQLPNWAEAVVINLAAALAGLVVHPIIPIYRDAETAFMLRDCRSKLIFLPREFRGFDYVEMIDRVSDKLEAPVEVVVVRGDPGRHRSYADLLASAPADAGELPGADPDAVKLIMYTSGTTGRAKGVLHTHNSLQAENVARIRHLGLGPDDVMFNPTPVTHVTGYLYSLVLPWMAGLQTVMLDVWEAELGLGMMRRRGCTGTVAATIFLQQLVAAAKSQGESLPALRFFLCGGAQVPPDLIREAAATFPNCAPARIYGSTEVPCITAGVNARAMLEQGAETDGELCFGEARIVDAATGAPVAPGGEGEIIARAPQMFVGYARDEDNAGAFDPDGFFHMGDLGRFVEGRFIVVTGRKKDIIIRAGENISPKEVEDILLGHPDIDDIAIVAMPDERTGEAACAFVIPKPGRRVELPEIRRYLVGAGLAMQKIPERVELVTEFPRTAVGKVRKDILRDRAKGLRRAPTQTQA</sequence>
<evidence type="ECO:0000313" key="8">
    <source>
        <dbReference type="EMBL" id="PSC02908.1"/>
    </source>
</evidence>
<keyword evidence="2 8" id="KW-0436">Ligase</keyword>
<dbReference type="PROSITE" id="PS00455">
    <property type="entry name" value="AMP_BINDING"/>
    <property type="match status" value="1"/>
</dbReference>
<gene>
    <name evidence="8" type="ORF">SLNSH_21745</name>
</gene>
<dbReference type="PANTHER" id="PTHR43201:SF32">
    <property type="entry name" value="2-SUCCINYLBENZOATE--COA LIGASE, CHLOROPLASTIC_PEROXISOMAL"/>
    <property type="match status" value="1"/>
</dbReference>
<dbReference type="EC" id="6.2.1.44" evidence="4"/>
<dbReference type="SUPFAM" id="SSF56801">
    <property type="entry name" value="Acetyl-CoA synthetase-like"/>
    <property type="match status" value="1"/>
</dbReference>
<comment type="caution">
    <text evidence="8">The sequence shown here is derived from an EMBL/GenBank/DDBJ whole genome shotgun (WGS) entry which is preliminary data.</text>
</comment>
<organism evidence="8 9">
    <name type="scientific">Alsobacter soli</name>
    <dbReference type="NCBI Taxonomy" id="2109933"/>
    <lineage>
        <taxon>Bacteria</taxon>
        <taxon>Pseudomonadati</taxon>
        <taxon>Pseudomonadota</taxon>
        <taxon>Alphaproteobacteria</taxon>
        <taxon>Hyphomicrobiales</taxon>
        <taxon>Alsobacteraceae</taxon>
        <taxon>Alsobacter</taxon>
    </lineage>
</organism>
<evidence type="ECO:0000313" key="9">
    <source>
        <dbReference type="Proteomes" id="UP000239772"/>
    </source>
</evidence>
<comment type="catalytic activity">
    <reaction evidence="3">
        <text>3-(methylsulfanyl)propanoate + ATP + CoA = 3-(methylsulfanyl)propanoyl-CoA + AMP + diphosphate</text>
        <dbReference type="Rhea" id="RHEA:43052"/>
        <dbReference type="ChEBI" id="CHEBI:30616"/>
        <dbReference type="ChEBI" id="CHEBI:33019"/>
        <dbReference type="ChEBI" id="CHEBI:49016"/>
        <dbReference type="ChEBI" id="CHEBI:57287"/>
        <dbReference type="ChEBI" id="CHEBI:82815"/>
        <dbReference type="ChEBI" id="CHEBI:456215"/>
        <dbReference type="EC" id="6.2.1.44"/>
    </reaction>
    <physiologicalReaction direction="left-to-right" evidence="3">
        <dbReference type="Rhea" id="RHEA:43053"/>
    </physiologicalReaction>
</comment>
<feature type="domain" description="AMP-binding enzyme C-terminal" evidence="7">
    <location>
        <begin position="458"/>
        <end position="534"/>
    </location>
</feature>
<dbReference type="GO" id="GO:0031956">
    <property type="term" value="F:medium-chain fatty acid-CoA ligase activity"/>
    <property type="evidence" value="ECO:0007669"/>
    <property type="project" value="TreeGrafter"/>
</dbReference>
<reference evidence="9" key="1">
    <citation type="submission" date="2018-03" db="EMBL/GenBank/DDBJ databases">
        <authorList>
            <person name="Sun L."/>
            <person name="Liu H."/>
            <person name="Chen W."/>
            <person name="Huang K."/>
            <person name="Liu W."/>
            <person name="Gao X."/>
        </authorList>
    </citation>
    <scope>NUCLEOTIDE SEQUENCE [LARGE SCALE GENOMIC DNA]</scope>
    <source>
        <strain evidence="9">SH9</strain>
    </source>
</reference>
<dbReference type="FunFam" id="3.30.300.30:FF:000008">
    <property type="entry name" value="2,3-dihydroxybenzoate-AMP ligase"/>
    <property type="match status" value="1"/>
</dbReference>
<dbReference type="InterPro" id="IPR045851">
    <property type="entry name" value="AMP-bd_C_sf"/>
</dbReference>
<dbReference type="Pfam" id="PF13193">
    <property type="entry name" value="AMP-binding_C"/>
    <property type="match status" value="1"/>
</dbReference>
<dbReference type="Gene3D" id="3.30.300.30">
    <property type="match status" value="1"/>
</dbReference>
<evidence type="ECO:0000256" key="1">
    <source>
        <dbReference type="ARBA" id="ARBA00006432"/>
    </source>
</evidence>
<dbReference type="PANTHER" id="PTHR43201">
    <property type="entry name" value="ACYL-COA SYNTHETASE"/>
    <property type="match status" value="1"/>
</dbReference>
<dbReference type="EMBL" id="PVZS01000035">
    <property type="protein sequence ID" value="PSC02908.1"/>
    <property type="molecule type" value="Genomic_DNA"/>
</dbReference>
<dbReference type="InterPro" id="IPR020845">
    <property type="entry name" value="AMP-binding_CS"/>
</dbReference>
<evidence type="ECO:0000259" key="7">
    <source>
        <dbReference type="Pfam" id="PF13193"/>
    </source>
</evidence>
<evidence type="ECO:0000256" key="2">
    <source>
        <dbReference type="ARBA" id="ARBA00022598"/>
    </source>
</evidence>
<dbReference type="GO" id="GO:0006631">
    <property type="term" value="P:fatty acid metabolic process"/>
    <property type="evidence" value="ECO:0007669"/>
    <property type="project" value="TreeGrafter"/>
</dbReference>
<dbReference type="InterPro" id="IPR025110">
    <property type="entry name" value="AMP-bd_C"/>
</dbReference>
<protein>
    <recommendedName>
        <fullName evidence="5">3-methylmercaptopropionyl-CoA ligase</fullName>
        <ecNumber evidence="4">6.2.1.44</ecNumber>
    </recommendedName>
</protein>
<dbReference type="Gene3D" id="3.40.50.12780">
    <property type="entry name" value="N-terminal domain of ligase-like"/>
    <property type="match status" value="1"/>
</dbReference>
<comment type="similarity">
    <text evidence="1">Belongs to the ATP-dependent AMP-binding enzyme family.</text>
</comment>
<keyword evidence="9" id="KW-1185">Reference proteome</keyword>
<evidence type="ECO:0000256" key="4">
    <source>
        <dbReference type="ARBA" id="ARBA00066616"/>
    </source>
</evidence>